<gene>
    <name evidence="1" type="ORF">CYMTET_6562</name>
</gene>
<keyword evidence="2" id="KW-1185">Reference proteome</keyword>
<dbReference type="AlphaFoldDB" id="A0AAE0GXC8"/>
<accession>A0AAE0GXC8</accession>
<organism evidence="1 2">
    <name type="scientific">Cymbomonas tetramitiformis</name>
    <dbReference type="NCBI Taxonomy" id="36881"/>
    <lineage>
        <taxon>Eukaryota</taxon>
        <taxon>Viridiplantae</taxon>
        <taxon>Chlorophyta</taxon>
        <taxon>Pyramimonadophyceae</taxon>
        <taxon>Pyramimonadales</taxon>
        <taxon>Pyramimonadaceae</taxon>
        <taxon>Cymbomonas</taxon>
    </lineage>
</organism>
<sequence length="108" mass="11934">MASPVDTWPLYTKLPSKQTTAWNCLGRAPITGLLGKDCGNDGRQHDVKWTYFSARRPDADWLEFTRIAPPKPAEPPPIPTVDARTTVFLGSYAHSTFVAPSGDEYEAL</sequence>
<protein>
    <submittedName>
        <fullName evidence="1">Uncharacterized protein</fullName>
    </submittedName>
</protein>
<reference evidence="1 2" key="1">
    <citation type="journal article" date="2015" name="Genome Biol. Evol.">
        <title>Comparative Genomics of a Bacterivorous Green Alga Reveals Evolutionary Causalities and Consequences of Phago-Mixotrophic Mode of Nutrition.</title>
        <authorList>
            <person name="Burns J.A."/>
            <person name="Paasch A."/>
            <person name="Narechania A."/>
            <person name="Kim E."/>
        </authorList>
    </citation>
    <scope>NUCLEOTIDE SEQUENCE [LARGE SCALE GENOMIC DNA]</scope>
    <source>
        <strain evidence="1 2">PLY_AMNH</strain>
    </source>
</reference>
<dbReference type="Proteomes" id="UP001190700">
    <property type="component" value="Unassembled WGS sequence"/>
</dbReference>
<dbReference type="EMBL" id="LGRX02001605">
    <property type="protein sequence ID" value="KAK3285851.1"/>
    <property type="molecule type" value="Genomic_DNA"/>
</dbReference>
<name>A0AAE0GXC8_9CHLO</name>
<comment type="caution">
    <text evidence="1">The sequence shown here is derived from an EMBL/GenBank/DDBJ whole genome shotgun (WGS) entry which is preliminary data.</text>
</comment>
<evidence type="ECO:0000313" key="1">
    <source>
        <dbReference type="EMBL" id="KAK3285851.1"/>
    </source>
</evidence>
<proteinExistence type="predicted"/>
<evidence type="ECO:0000313" key="2">
    <source>
        <dbReference type="Proteomes" id="UP001190700"/>
    </source>
</evidence>